<reference evidence="2" key="1">
    <citation type="submission" date="2021-09" db="EMBL/GenBank/DDBJ databases">
        <authorList>
            <consortium name="AG Swart"/>
            <person name="Singh M."/>
            <person name="Singh A."/>
            <person name="Seah K."/>
            <person name="Emmerich C."/>
        </authorList>
    </citation>
    <scope>NUCLEOTIDE SEQUENCE</scope>
    <source>
        <strain evidence="2">ATCC30299</strain>
    </source>
</reference>
<dbReference type="Proteomes" id="UP001162131">
    <property type="component" value="Unassembled WGS sequence"/>
</dbReference>
<feature type="transmembrane region" description="Helical" evidence="1">
    <location>
        <begin position="83"/>
        <end position="100"/>
    </location>
</feature>
<keyword evidence="1" id="KW-0812">Transmembrane</keyword>
<feature type="transmembrane region" description="Helical" evidence="1">
    <location>
        <begin position="120"/>
        <end position="145"/>
    </location>
</feature>
<proteinExistence type="predicted"/>
<accession>A0AAU9ITU3</accession>
<dbReference type="EMBL" id="CAJZBQ010000004">
    <property type="protein sequence ID" value="CAG9311723.1"/>
    <property type="molecule type" value="Genomic_DNA"/>
</dbReference>
<gene>
    <name evidence="2" type="ORF">BSTOLATCC_MIC4006</name>
</gene>
<evidence type="ECO:0000256" key="1">
    <source>
        <dbReference type="SAM" id="Phobius"/>
    </source>
</evidence>
<evidence type="ECO:0000313" key="2">
    <source>
        <dbReference type="EMBL" id="CAG9311723.1"/>
    </source>
</evidence>
<protein>
    <submittedName>
        <fullName evidence="2">Uncharacterized protein</fullName>
    </submittedName>
</protein>
<comment type="caution">
    <text evidence="2">The sequence shown here is derived from an EMBL/GenBank/DDBJ whole genome shotgun (WGS) entry which is preliminary data.</text>
</comment>
<keyword evidence="1" id="KW-1133">Transmembrane helix</keyword>
<name>A0AAU9ITU3_9CILI</name>
<sequence length="222" mass="25974">MKLIKQKIVLFSYKNRLGSLNFIMVKTIFPINPENESDVFVDPDEHFNSLPYSSEIPDPVPDAFSLSPHRFPFAKYRTAREKATIVGMMGFIIGFLWSRKHSYFAYGNTATRTRTLIYQTFWGLLLGSAGIIVLAYNDIAFSPYVGGRRRAMFREEALRHALDAKFKLYENLDKIMHSRKKILKQEFYESFAPLIEQNQILNQKIAEEMYKEKKLAYYINQK</sequence>
<keyword evidence="3" id="KW-1185">Reference proteome</keyword>
<organism evidence="2 3">
    <name type="scientific">Blepharisma stoltei</name>
    <dbReference type="NCBI Taxonomy" id="1481888"/>
    <lineage>
        <taxon>Eukaryota</taxon>
        <taxon>Sar</taxon>
        <taxon>Alveolata</taxon>
        <taxon>Ciliophora</taxon>
        <taxon>Postciliodesmatophora</taxon>
        <taxon>Heterotrichea</taxon>
        <taxon>Heterotrichida</taxon>
        <taxon>Blepharismidae</taxon>
        <taxon>Blepharisma</taxon>
    </lineage>
</organism>
<keyword evidence="1" id="KW-0472">Membrane</keyword>
<evidence type="ECO:0000313" key="3">
    <source>
        <dbReference type="Proteomes" id="UP001162131"/>
    </source>
</evidence>
<dbReference type="AlphaFoldDB" id="A0AAU9ITU3"/>